<gene>
    <name evidence="13" type="ORF">PIIN_05461</name>
</gene>
<dbReference type="Proteomes" id="UP000007148">
    <property type="component" value="Unassembled WGS sequence"/>
</dbReference>
<dbReference type="InterPro" id="IPR018108">
    <property type="entry name" value="MCP_transmembrane"/>
</dbReference>
<dbReference type="Gene3D" id="3.30.710.10">
    <property type="entry name" value="Potassium Channel Kv1.1, Chain A"/>
    <property type="match status" value="1"/>
</dbReference>
<reference evidence="13 14" key="1">
    <citation type="journal article" date="2011" name="PLoS Pathog.">
        <title>Endophytic Life Strategies Decoded by Genome and Transcriptome Analyses of the Mutualistic Root Symbiont Piriformospora indica.</title>
        <authorList>
            <person name="Zuccaro A."/>
            <person name="Lahrmann U."/>
            <person name="Guldener U."/>
            <person name="Langen G."/>
            <person name="Pfiffi S."/>
            <person name="Biedenkopf D."/>
            <person name="Wong P."/>
            <person name="Samans B."/>
            <person name="Grimm C."/>
            <person name="Basiewicz M."/>
            <person name="Murat C."/>
            <person name="Martin F."/>
            <person name="Kogel K.H."/>
        </authorList>
    </citation>
    <scope>NUCLEOTIDE SEQUENCE [LARGE SCALE GENOMIC DNA]</scope>
    <source>
        <strain evidence="13 14">DSM 11827</strain>
    </source>
</reference>
<evidence type="ECO:0000256" key="8">
    <source>
        <dbReference type="ARBA" id="ARBA00023136"/>
    </source>
</evidence>
<feature type="repeat" description="Solcar" evidence="9">
    <location>
        <begin position="392"/>
        <end position="480"/>
    </location>
</feature>
<dbReference type="PANTHER" id="PTHR45939">
    <property type="entry name" value="PEROXISOMAL MEMBRANE PROTEIN PMP34-RELATED"/>
    <property type="match status" value="1"/>
</dbReference>
<evidence type="ECO:0000313" key="14">
    <source>
        <dbReference type="Proteomes" id="UP000007148"/>
    </source>
</evidence>
<evidence type="ECO:0000259" key="12">
    <source>
        <dbReference type="PROSITE" id="PS50097"/>
    </source>
</evidence>
<feature type="transmembrane region" description="Helical" evidence="11">
    <location>
        <begin position="398"/>
        <end position="418"/>
    </location>
</feature>
<name>G4TJP0_SERID</name>
<comment type="similarity">
    <text evidence="2 10">Belongs to the mitochondrial carrier (TC 2.A.29) family.</text>
</comment>
<dbReference type="InterPro" id="IPR002067">
    <property type="entry name" value="MCP"/>
</dbReference>
<evidence type="ECO:0000256" key="10">
    <source>
        <dbReference type="RuleBase" id="RU000488"/>
    </source>
</evidence>
<evidence type="ECO:0000256" key="5">
    <source>
        <dbReference type="ARBA" id="ARBA00022737"/>
    </source>
</evidence>
<dbReference type="InterPro" id="IPR000210">
    <property type="entry name" value="BTB/POZ_dom"/>
</dbReference>
<dbReference type="SUPFAM" id="SSF103506">
    <property type="entry name" value="Mitochondrial carrier"/>
    <property type="match status" value="1"/>
</dbReference>
<dbReference type="PANTHER" id="PTHR45939:SF2">
    <property type="entry name" value="CARRIER PROTEIN, PUTATIVE (AFU_ORTHOLOGUE AFUA_2G13870)-RELATED"/>
    <property type="match status" value="1"/>
</dbReference>
<evidence type="ECO:0000313" key="13">
    <source>
        <dbReference type="EMBL" id="CCA71525.1"/>
    </source>
</evidence>
<dbReference type="InterPro" id="IPR011333">
    <property type="entry name" value="SKP1/BTB/POZ_sf"/>
</dbReference>
<keyword evidence="5" id="KW-0677">Repeat</keyword>
<dbReference type="PROSITE" id="PS50097">
    <property type="entry name" value="BTB"/>
    <property type="match status" value="1"/>
</dbReference>
<sequence>MSEAVSQSLDYSQGEPRPHHTYYIPSGDLEFQANNAIFKVHSYFLANHSSVFKDMFALPGENRKSSGPITLHDDYRAWEQLLQVFYPLVPGAAIDPKGDNCDRFVTLTHKYGMNEIESALIQRLITTGTFESLLDAIVAARITESSTTSYENLVTRILQFRRTPSPEQLALTSTLPPRIQASSGAAGAVVANAITYPLDLITTRVQLSRRTSSYPGDVSTTKRIINKALKKDGITGFFSGLESDSLSTMMSSFLYFYLYSFLRTRMLQRKNNGNSTGSKPSMMLSVPEELLIGYISGVTSKSITTPLSVITVRLQSEGHDDEETPGSVEKGTELGHNRIIRVVDRIYSESGLSGFWKGMSTTIVLSTNPAFTMLFLQLFQRLFLKGKDRERPTGAQGFIGGAVSNFLAVLLLYPLILAKTRLQSDSKPGEAKKPNLLSVLGDILSAHGVAGLYQGLSVQLSKAVLNQGVTLMIKQRIEAGIVRMYRQSASA</sequence>
<dbReference type="Pfam" id="PF00651">
    <property type="entry name" value="BTB"/>
    <property type="match status" value="1"/>
</dbReference>
<dbReference type="SMART" id="SM00225">
    <property type="entry name" value="BTB"/>
    <property type="match status" value="1"/>
</dbReference>
<dbReference type="OrthoDB" id="18574at2759"/>
<keyword evidence="4 9" id="KW-0812">Transmembrane</keyword>
<dbReference type="PRINTS" id="PR00926">
    <property type="entry name" value="MITOCARRIER"/>
</dbReference>
<dbReference type="Pfam" id="PF00153">
    <property type="entry name" value="Mito_carr"/>
    <property type="match status" value="3"/>
</dbReference>
<dbReference type="HOGENOM" id="CLU_555621_0_0_1"/>
<evidence type="ECO:0000256" key="4">
    <source>
        <dbReference type="ARBA" id="ARBA00022692"/>
    </source>
</evidence>
<feature type="transmembrane region" description="Helical" evidence="11">
    <location>
        <begin position="245"/>
        <end position="262"/>
    </location>
</feature>
<dbReference type="PROSITE" id="PS50920">
    <property type="entry name" value="SOLCAR"/>
    <property type="match status" value="3"/>
</dbReference>
<evidence type="ECO:0000256" key="6">
    <source>
        <dbReference type="ARBA" id="ARBA00022989"/>
    </source>
</evidence>
<feature type="repeat" description="Solcar" evidence="9">
    <location>
        <begin position="175"/>
        <end position="265"/>
    </location>
</feature>
<dbReference type="AlphaFoldDB" id="G4TJP0"/>
<dbReference type="InParanoid" id="G4TJP0"/>
<dbReference type="GO" id="GO:0031966">
    <property type="term" value="C:mitochondrial membrane"/>
    <property type="evidence" value="ECO:0007669"/>
    <property type="project" value="UniProtKB-SubCell"/>
</dbReference>
<dbReference type="InterPro" id="IPR023395">
    <property type="entry name" value="MCP_dom_sf"/>
</dbReference>
<feature type="repeat" description="Solcar" evidence="9">
    <location>
        <begin position="284"/>
        <end position="382"/>
    </location>
</feature>
<keyword evidence="8 9" id="KW-0472">Membrane</keyword>
<evidence type="ECO:0000256" key="1">
    <source>
        <dbReference type="ARBA" id="ARBA00004225"/>
    </source>
</evidence>
<protein>
    <submittedName>
        <fullName evidence="13">Related to peroxisomal ATP carrier</fullName>
    </submittedName>
</protein>
<dbReference type="eggNOG" id="KOG0769">
    <property type="taxonomic scope" value="Eukaryota"/>
</dbReference>
<dbReference type="CDD" id="cd18186">
    <property type="entry name" value="BTB_POZ_ZBTB_KLHL-like"/>
    <property type="match status" value="1"/>
</dbReference>
<evidence type="ECO:0000256" key="11">
    <source>
        <dbReference type="SAM" id="Phobius"/>
    </source>
</evidence>
<comment type="caution">
    <text evidence="13">The sequence shown here is derived from an EMBL/GenBank/DDBJ whole genome shotgun (WGS) entry which is preliminary data.</text>
</comment>
<comment type="subcellular location">
    <subcellularLocation>
        <location evidence="1">Mitochondrion membrane</location>
        <topology evidence="1">Multi-pass membrane protein</topology>
    </subcellularLocation>
</comment>
<accession>G4TJP0</accession>
<evidence type="ECO:0000256" key="7">
    <source>
        <dbReference type="ARBA" id="ARBA00023128"/>
    </source>
</evidence>
<dbReference type="OMA" id="IMYPISM"/>
<feature type="domain" description="BTB" evidence="12">
    <location>
        <begin position="27"/>
        <end position="86"/>
    </location>
</feature>
<evidence type="ECO:0000256" key="3">
    <source>
        <dbReference type="ARBA" id="ARBA00022448"/>
    </source>
</evidence>
<dbReference type="EMBL" id="CAFZ01000123">
    <property type="protein sequence ID" value="CCA71525.1"/>
    <property type="molecule type" value="Genomic_DNA"/>
</dbReference>
<evidence type="ECO:0000256" key="9">
    <source>
        <dbReference type="PROSITE-ProRule" id="PRU00282"/>
    </source>
</evidence>
<keyword evidence="6 11" id="KW-1133">Transmembrane helix</keyword>
<evidence type="ECO:0000256" key="2">
    <source>
        <dbReference type="ARBA" id="ARBA00006375"/>
    </source>
</evidence>
<proteinExistence type="inferred from homology"/>
<feature type="transmembrane region" description="Helical" evidence="11">
    <location>
        <begin position="355"/>
        <end position="378"/>
    </location>
</feature>
<dbReference type="SUPFAM" id="SSF54695">
    <property type="entry name" value="POZ domain"/>
    <property type="match status" value="1"/>
</dbReference>
<keyword evidence="3 10" id="KW-0813">Transport</keyword>
<organism evidence="13 14">
    <name type="scientific">Serendipita indica (strain DSM 11827)</name>
    <name type="common">Root endophyte fungus</name>
    <name type="synonym">Piriformospora indica</name>
    <dbReference type="NCBI Taxonomy" id="1109443"/>
    <lineage>
        <taxon>Eukaryota</taxon>
        <taxon>Fungi</taxon>
        <taxon>Dikarya</taxon>
        <taxon>Basidiomycota</taxon>
        <taxon>Agaricomycotina</taxon>
        <taxon>Agaricomycetes</taxon>
        <taxon>Sebacinales</taxon>
        <taxon>Serendipitaceae</taxon>
        <taxon>Serendipita</taxon>
    </lineage>
</organism>
<dbReference type="GO" id="GO:0015217">
    <property type="term" value="F:ADP transmembrane transporter activity"/>
    <property type="evidence" value="ECO:0007669"/>
    <property type="project" value="TreeGrafter"/>
</dbReference>
<keyword evidence="14" id="KW-1185">Reference proteome</keyword>
<dbReference type="InterPro" id="IPR052217">
    <property type="entry name" value="Mito/Peroxisomal_Carrier"/>
</dbReference>
<dbReference type="STRING" id="1109443.G4TJP0"/>
<keyword evidence="7" id="KW-0496">Mitochondrion</keyword>
<dbReference type="Gene3D" id="1.50.40.10">
    <property type="entry name" value="Mitochondrial carrier domain"/>
    <property type="match status" value="1"/>
</dbReference>